<dbReference type="AlphaFoldDB" id="A0A1G9J9A9"/>
<accession>A0A1G9J9A9</accession>
<organism evidence="3 5">
    <name type="scientific">Paenibacillus jilunlii</name>
    <dbReference type="NCBI Taxonomy" id="682956"/>
    <lineage>
        <taxon>Bacteria</taxon>
        <taxon>Bacillati</taxon>
        <taxon>Bacillota</taxon>
        <taxon>Bacilli</taxon>
        <taxon>Bacillales</taxon>
        <taxon>Paenibacillaceae</taxon>
        <taxon>Paenibacillus</taxon>
    </lineage>
</organism>
<evidence type="ECO:0000313" key="2">
    <source>
        <dbReference type="EMBL" id="KWX74809.1"/>
    </source>
</evidence>
<reference evidence="3 5" key="2">
    <citation type="submission" date="2016-10" db="EMBL/GenBank/DDBJ databases">
        <authorList>
            <person name="de Groot N.N."/>
        </authorList>
    </citation>
    <scope>NUCLEOTIDE SEQUENCE [LARGE SCALE GENOMIC DNA]</scope>
    <source>
        <strain evidence="3 5">CGMCC 1.10239</strain>
    </source>
</reference>
<gene>
    <name evidence="2" type="ORF">AML91_14275</name>
    <name evidence="3" type="ORF">SAMN05216191_102379</name>
</gene>
<evidence type="ECO:0000256" key="1">
    <source>
        <dbReference type="SAM" id="Phobius"/>
    </source>
</evidence>
<keyword evidence="1" id="KW-1133">Transmembrane helix</keyword>
<dbReference type="Proteomes" id="UP000070252">
    <property type="component" value="Unassembled WGS sequence"/>
</dbReference>
<keyword evidence="4" id="KW-1185">Reference proteome</keyword>
<evidence type="ECO:0000313" key="5">
    <source>
        <dbReference type="Proteomes" id="UP000182783"/>
    </source>
</evidence>
<sequence length="68" mass="7816">MKVGVEAAADPEINQKRRGILRRMYRQRYLQVMALLGVAWMIVFNYFPMYGIVIAFKDYDIIGSIGSA</sequence>
<feature type="transmembrane region" description="Helical" evidence="1">
    <location>
        <begin position="29"/>
        <end position="47"/>
    </location>
</feature>
<dbReference type="Proteomes" id="UP000182783">
    <property type="component" value="Unassembled WGS sequence"/>
</dbReference>
<protein>
    <submittedName>
        <fullName evidence="3">Putative aldouronate transport system permease protein</fullName>
    </submittedName>
</protein>
<evidence type="ECO:0000313" key="4">
    <source>
        <dbReference type="Proteomes" id="UP000070252"/>
    </source>
</evidence>
<evidence type="ECO:0000313" key="3">
    <source>
        <dbReference type="EMBL" id="SDL33951.1"/>
    </source>
</evidence>
<dbReference type="EMBL" id="FNGM01000002">
    <property type="protein sequence ID" value="SDL33951.1"/>
    <property type="molecule type" value="Genomic_DNA"/>
</dbReference>
<keyword evidence="1" id="KW-0472">Membrane</keyword>
<keyword evidence="1" id="KW-0812">Transmembrane</keyword>
<dbReference type="EMBL" id="LIPY01000113">
    <property type="protein sequence ID" value="KWX74809.1"/>
    <property type="molecule type" value="Genomic_DNA"/>
</dbReference>
<reference evidence="2 4" key="1">
    <citation type="submission" date="2015-08" db="EMBL/GenBank/DDBJ databases">
        <title>Genome of Paenibacillus jilunlii.</title>
        <authorList>
            <person name="Sant'Anna F.H."/>
            <person name="Ambrosini A."/>
            <person name="Souza R."/>
            <person name="Bach E."/>
            <person name="Fernandes G."/>
            <person name="Balsanelli E."/>
            <person name="Baura V.A."/>
            <person name="Pedrosa F.O."/>
            <person name="Souza E.M."/>
            <person name="Passaglia L."/>
        </authorList>
    </citation>
    <scope>NUCLEOTIDE SEQUENCE [LARGE SCALE GENOMIC DNA]</scope>
    <source>
        <strain evidence="2 4">DSM 23019</strain>
    </source>
</reference>
<proteinExistence type="predicted"/>
<name>A0A1G9J9A9_9BACL</name>